<dbReference type="SMART" id="SM00130">
    <property type="entry name" value="KR"/>
    <property type="match status" value="1"/>
</dbReference>
<evidence type="ECO:0000256" key="2">
    <source>
        <dbReference type="ARBA" id="ARBA00022553"/>
    </source>
</evidence>
<keyword evidence="6" id="KW-1015">Disulfide bond</keyword>
<evidence type="ECO:0000256" key="1">
    <source>
        <dbReference type="ARBA" id="ARBA00004479"/>
    </source>
</evidence>
<feature type="domain" description="Kringle" evidence="10">
    <location>
        <begin position="173"/>
        <end position="245"/>
    </location>
</feature>
<dbReference type="PANTHER" id="PTHR24261:SF7">
    <property type="entry name" value="KRINGLE DOMAIN-CONTAINING PROTEIN"/>
    <property type="match status" value="1"/>
</dbReference>
<keyword evidence="2" id="KW-0597">Phosphoprotein</keyword>
<evidence type="ECO:0000259" key="9">
    <source>
        <dbReference type="PROSITE" id="PS50038"/>
    </source>
</evidence>
<dbReference type="InterPro" id="IPR050759">
    <property type="entry name" value="Serine_protease_kringle"/>
</dbReference>
<dbReference type="FunFam" id="2.40.20.10:FF:000003">
    <property type="entry name" value="Inactive tyrosine-protein kinase transmembrane receptor ROR1"/>
    <property type="match status" value="1"/>
</dbReference>
<dbReference type="EMBL" id="PPHD01022363">
    <property type="protein sequence ID" value="POI27760.1"/>
    <property type="molecule type" value="Genomic_DNA"/>
</dbReference>
<dbReference type="InterPro" id="IPR038178">
    <property type="entry name" value="Kringle_sf"/>
</dbReference>
<dbReference type="Pfam" id="PF01392">
    <property type="entry name" value="Fz"/>
    <property type="match status" value="1"/>
</dbReference>
<comment type="caution">
    <text evidence="11">The sequence shown here is derived from an EMBL/GenBank/DDBJ whole genome shotgun (WGS) entry which is preliminary data.</text>
</comment>
<dbReference type="Gene3D" id="1.10.2000.10">
    <property type="entry name" value="Frizzled cysteine-rich domain"/>
    <property type="match status" value="1"/>
</dbReference>
<comment type="subcellular location">
    <subcellularLocation>
        <location evidence="1">Membrane</location>
        <topology evidence="1">Single-pass type I membrane protein</topology>
    </subcellularLocation>
</comment>
<feature type="domain" description="FZ" evidence="9">
    <location>
        <begin position="26"/>
        <end position="160"/>
    </location>
</feature>
<comment type="caution">
    <text evidence="7">Lacks conserved residue(s) required for the propagation of feature annotation.</text>
</comment>
<evidence type="ECO:0000256" key="4">
    <source>
        <dbReference type="ARBA" id="ARBA00022741"/>
    </source>
</evidence>
<dbReference type="GO" id="GO:0005524">
    <property type="term" value="F:ATP binding"/>
    <property type="evidence" value="ECO:0007669"/>
    <property type="project" value="UniProtKB-KW"/>
</dbReference>
<reference evidence="11 12" key="1">
    <citation type="submission" date="2018-01" db="EMBL/GenBank/DDBJ databases">
        <title>Comparison of the Chinese Bamboo Partridge and Red Junglefowl genome sequences highlights the importance of demography in genome evolution.</title>
        <authorList>
            <person name="Tiley G.P."/>
            <person name="Kimball R.T."/>
            <person name="Braun E.L."/>
            <person name="Burleigh J.G."/>
        </authorList>
    </citation>
    <scope>NUCLEOTIDE SEQUENCE [LARGE SCALE GENOMIC DNA]</scope>
    <source>
        <strain evidence="11">RTK389</strain>
        <tissue evidence="11">Blood</tissue>
    </source>
</reference>
<keyword evidence="3 7" id="KW-0420">Kringle</keyword>
<dbReference type="PROSITE" id="PS00021">
    <property type="entry name" value="KRINGLE_1"/>
    <property type="match status" value="1"/>
</dbReference>
<accession>A0A2P4SUJ6</accession>
<dbReference type="PROSITE" id="PS50070">
    <property type="entry name" value="KRINGLE_2"/>
    <property type="match status" value="1"/>
</dbReference>
<gene>
    <name evidence="11" type="ORF">CIB84_008489</name>
</gene>
<dbReference type="InterPro" id="IPR036790">
    <property type="entry name" value="Frizzled_dom_sf"/>
</dbReference>
<dbReference type="Proteomes" id="UP000237246">
    <property type="component" value="Unassembled WGS sequence"/>
</dbReference>
<keyword evidence="8" id="KW-1133">Transmembrane helix</keyword>
<evidence type="ECO:0000256" key="6">
    <source>
        <dbReference type="ARBA" id="ARBA00023157"/>
    </source>
</evidence>
<sequence>MNVGGMWSDPIHLDLVTVGQARDEYEEDGFCQPYRGIACARFIGNRTIYMESLHMQGEIENQITAAFTMIGTSSHLSDKCSQFAIPSLCHYAFPYCDETSPAPKPRDLCRDECEILENVLCQTEYIFARSNPMILMRLKLPNCEDLPQPDSPEAVNCIRIGIPMADPINKNHKCYNSTGVDYRGTVSVTRSGRQCQPWNSQYPHTHTFTAIRYPELNGGHSYCRNPGNQKDAPWCFTLDENFKSEIYYKDAKEKNKMEILYILVPSVTIPLAIALLFFFICICRNNQKSSSPPVQRQPKHVRGQNVEMSMLNAYKPKVSPQLVPASTLCCL</sequence>
<dbReference type="PROSITE" id="PS50038">
    <property type="entry name" value="FZ"/>
    <property type="match status" value="1"/>
</dbReference>
<evidence type="ECO:0008006" key="13">
    <source>
        <dbReference type="Google" id="ProtNLM"/>
    </source>
</evidence>
<dbReference type="InterPro" id="IPR020067">
    <property type="entry name" value="Frizzled_dom"/>
</dbReference>
<dbReference type="SUPFAM" id="SSF57440">
    <property type="entry name" value="Kringle-like"/>
    <property type="match status" value="1"/>
</dbReference>
<protein>
    <recommendedName>
        <fullName evidence="13">Kringle domain-containing protein</fullName>
    </recommendedName>
</protein>
<evidence type="ECO:0000259" key="10">
    <source>
        <dbReference type="PROSITE" id="PS50070"/>
    </source>
</evidence>
<dbReference type="InterPro" id="IPR013806">
    <property type="entry name" value="Kringle-like"/>
</dbReference>
<keyword evidence="4" id="KW-0547">Nucleotide-binding</keyword>
<dbReference type="InterPro" id="IPR018056">
    <property type="entry name" value="Kringle_CS"/>
</dbReference>
<evidence type="ECO:0000313" key="12">
    <source>
        <dbReference type="Proteomes" id="UP000237246"/>
    </source>
</evidence>
<evidence type="ECO:0000313" key="11">
    <source>
        <dbReference type="EMBL" id="POI27760.1"/>
    </source>
</evidence>
<keyword evidence="12" id="KW-1185">Reference proteome</keyword>
<proteinExistence type="predicted"/>
<dbReference type="FunFam" id="1.10.2000.10:FF:000002">
    <property type="entry name" value="Inactive tyrosine-protein kinase transmembrane receptor ROR1"/>
    <property type="match status" value="1"/>
</dbReference>
<dbReference type="PRINTS" id="PR00018">
    <property type="entry name" value="KRINGLE"/>
</dbReference>
<dbReference type="OrthoDB" id="2431000at2759"/>
<feature type="transmembrane region" description="Helical" evidence="8">
    <location>
        <begin position="259"/>
        <end position="280"/>
    </location>
</feature>
<keyword evidence="5" id="KW-0067">ATP-binding</keyword>
<dbReference type="GO" id="GO:0016020">
    <property type="term" value="C:membrane"/>
    <property type="evidence" value="ECO:0007669"/>
    <property type="project" value="UniProtKB-SubCell"/>
</dbReference>
<name>A0A2P4SUJ6_BAMTH</name>
<evidence type="ECO:0000256" key="5">
    <source>
        <dbReference type="ARBA" id="ARBA00022840"/>
    </source>
</evidence>
<dbReference type="InterPro" id="IPR000001">
    <property type="entry name" value="Kringle"/>
</dbReference>
<dbReference type="AlphaFoldDB" id="A0A2P4SUJ6"/>
<evidence type="ECO:0000256" key="7">
    <source>
        <dbReference type="PROSITE-ProRule" id="PRU00121"/>
    </source>
</evidence>
<dbReference type="CDD" id="cd00108">
    <property type="entry name" value="KR"/>
    <property type="match status" value="1"/>
</dbReference>
<evidence type="ECO:0000256" key="8">
    <source>
        <dbReference type="SAM" id="Phobius"/>
    </source>
</evidence>
<keyword evidence="8" id="KW-0812">Transmembrane</keyword>
<dbReference type="Pfam" id="PF00051">
    <property type="entry name" value="Kringle"/>
    <property type="match status" value="1"/>
</dbReference>
<dbReference type="Gene3D" id="2.40.20.10">
    <property type="entry name" value="Plasminogen Kringle 4"/>
    <property type="match status" value="1"/>
</dbReference>
<dbReference type="PANTHER" id="PTHR24261">
    <property type="entry name" value="PLASMINOGEN-RELATED"/>
    <property type="match status" value="1"/>
</dbReference>
<organism evidence="11 12">
    <name type="scientific">Bambusicola thoracicus</name>
    <name type="common">Chinese bamboo-partridge</name>
    <name type="synonym">Perdix thoracica</name>
    <dbReference type="NCBI Taxonomy" id="9083"/>
    <lineage>
        <taxon>Eukaryota</taxon>
        <taxon>Metazoa</taxon>
        <taxon>Chordata</taxon>
        <taxon>Craniata</taxon>
        <taxon>Vertebrata</taxon>
        <taxon>Euteleostomi</taxon>
        <taxon>Archelosauria</taxon>
        <taxon>Archosauria</taxon>
        <taxon>Dinosauria</taxon>
        <taxon>Saurischia</taxon>
        <taxon>Theropoda</taxon>
        <taxon>Coelurosauria</taxon>
        <taxon>Aves</taxon>
        <taxon>Neognathae</taxon>
        <taxon>Galloanserae</taxon>
        <taxon>Galliformes</taxon>
        <taxon>Phasianidae</taxon>
        <taxon>Perdicinae</taxon>
        <taxon>Bambusicola</taxon>
    </lineage>
</organism>
<evidence type="ECO:0000256" key="3">
    <source>
        <dbReference type="ARBA" id="ARBA00022572"/>
    </source>
</evidence>
<keyword evidence="8" id="KW-0472">Membrane</keyword>